<protein>
    <recommendedName>
        <fullName evidence="4">SnoaL-like domain-containing protein</fullName>
    </recommendedName>
</protein>
<feature type="signal peptide" evidence="1">
    <location>
        <begin position="1"/>
        <end position="24"/>
    </location>
</feature>
<evidence type="ECO:0000313" key="3">
    <source>
        <dbReference type="Proteomes" id="UP000582837"/>
    </source>
</evidence>
<organism evidence="2 3">
    <name type="scientific">Longimicrobium terrae</name>
    <dbReference type="NCBI Taxonomy" id="1639882"/>
    <lineage>
        <taxon>Bacteria</taxon>
        <taxon>Pseudomonadati</taxon>
        <taxon>Gemmatimonadota</taxon>
        <taxon>Longimicrobiia</taxon>
        <taxon>Longimicrobiales</taxon>
        <taxon>Longimicrobiaceae</taxon>
        <taxon>Longimicrobium</taxon>
    </lineage>
</organism>
<accession>A0A841GUU0</accession>
<name>A0A841GUU0_9BACT</name>
<dbReference type="Proteomes" id="UP000582837">
    <property type="component" value="Unassembled WGS sequence"/>
</dbReference>
<evidence type="ECO:0000256" key="1">
    <source>
        <dbReference type="SAM" id="SignalP"/>
    </source>
</evidence>
<feature type="chain" id="PRO_5032783258" description="SnoaL-like domain-containing protein" evidence="1">
    <location>
        <begin position="25"/>
        <end position="184"/>
    </location>
</feature>
<keyword evidence="1" id="KW-0732">Signal</keyword>
<dbReference type="AlphaFoldDB" id="A0A841GUU0"/>
<sequence length="184" mass="19937">MKHRARLLLLMLCAGCSASETVLAADTEEVYQTVLGECCFGHPAILQQVTDTAGLSGPDTFTADDELMNRFSPAVLQAVEDLRRRSASVYPLPDSVRASHHDQRVSADSARALIRAVQRDKVDRLPDRASVVLVSTVGFSRDGQLAVVQIVEVCGEMCGGVTLRAVRKHPGGWFLAEEVFQAVS</sequence>
<comment type="caution">
    <text evidence="2">The sequence shown here is derived from an EMBL/GenBank/DDBJ whole genome shotgun (WGS) entry which is preliminary data.</text>
</comment>
<reference evidence="2 3" key="1">
    <citation type="submission" date="2020-08" db="EMBL/GenBank/DDBJ databases">
        <title>Genomic Encyclopedia of Type Strains, Phase IV (KMG-IV): sequencing the most valuable type-strain genomes for metagenomic binning, comparative biology and taxonomic classification.</title>
        <authorList>
            <person name="Goeker M."/>
        </authorList>
    </citation>
    <scope>NUCLEOTIDE SEQUENCE [LARGE SCALE GENOMIC DNA]</scope>
    <source>
        <strain evidence="2 3">DSM 29007</strain>
    </source>
</reference>
<keyword evidence="3" id="KW-1185">Reference proteome</keyword>
<evidence type="ECO:0000313" key="2">
    <source>
        <dbReference type="EMBL" id="MBB6068873.1"/>
    </source>
</evidence>
<gene>
    <name evidence="2" type="ORF">HNQ61_000484</name>
</gene>
<dbReference type="RefSeq" id="WP_170031328.1">
    <property type="nucleotide sequence ID" value="NZ_JABDTL010000001.1"/>
</dbReference>
<proteinExistence type="predicted"/>
<dbReference type="EMBL" id="JACHIA010000001">
    <property type="protein sequence ID" value="MBB6068873.1"/>
    <property type="molecule type" value="Genomic_DNA"/>
</dbReference>
<evidence type="ECO:0008006" key="4">
    <source>
        <dbReference type="Google" id="ProtNLM"/>
    </source>
</evidence>